<keyword evidence="3 7" id="KW-1133">Transmembrane helix</keyword>
<dbReference type="Pfam" id="PF20684">
    <property type="entry name" value="Fung_rhodopsin"/>
    <property type="match status" value="1"/>
</dbReference>
<dbReference type="InterPro" id="IPR049326">
    <property type="entry name" value="Rhodopsin_dom_fungi"/>
</dbReference>
<evidence type="ECO:0000259" key="8">
    <source>
        <dbReference type="Pfam" id="PF20684"/>
    </source>
</evidence>
<name>A0A9W4UJC8_9PLEO</name>
<evidence type="ECO:0000313" key="10">
    <source>
        <dbReference type="Proteomes" id="UP001152607"/>
    </source>
</evidence>
<feature type="transmembrane region" description="Helical" evidence="7">
    <location>
        <begin position="52"/>
        <end position="75"/>
    </location>
</feature>
<dbReference type="PANTHER" id="PTHR33048:SF167">
    <property type="entry name" value="INTEGRAL MEMBRANE PROTEIN"/>
    <property type="match status" value="1"/>
</dbReference>
<evidence type="ECO:0000256" key="1">
    <source>
        <dbReference type="ARBA" id="ARBA00004141"/>
    </source>
</evidence>
<sequence>MASPGVMVQHPNENEGPRILGATLTVTILAFVTMLSRLCVRIKIIHNVGWDDYMMIFATVLVVAGQCLIFPQVYYGGGRHIDHLDPKDFQTAFKLNFATQPLYLVAICVVKQSIGFFLLRIAATKVYKRIIAGIMGFMAFYTTGCFFTIMFQCTNLAVQWDPTVKGTCWTKETIQSLSYANLALNILTDLLFAVVIPIPMLWHVQMNRRQKSTIIGILGLGIFATAAALIKTAYIPEYGKEGDWLWDSRNITIWTVVECNVGIVAGNLPCLKPLFTRVLGSTYGRGSRNTGSKGISRTYGGGTGHHTAKKSGFNSLSSSKARDNDGYMGKDESYIMTTIGADKKRSPSSIGNAYDPESPGKTSEESILPDNEITPTSWRMGGGILRTTEVSHEVGMPKGTSRDGPERRVNQMV</sequence>
<dbReference type="PANTHER" id="PTHR33048">
    <property type="entry name" value="PTH11-LIKE INTEGRAL MEMBRANE PROTEIN (AFU_ORTHOLOGUE AFUA_5G11245)"/>
    <property type="match status" value="1"/>
</dbReference>
<feature type="transmembrane region" description="Helical" evidence="7">
    <location>
        <begin position="102"/>
        <end position="123"/>
    </location>
</feature>
<keyword evidence="2 7" id="KW-0812">Transmembrane</keyword>
<feature type="transmembrane region" description="Helical" evidence="7">
    <location>
        <begin position="182"/>
        <end position="202"/>
    </location>
</feature>
<comment type="subcellular location">
    <subcellularLocation>
        <location evidence="1">Membrane</location>
        <topology evidence="1">Multi-pass membrane protein</topology>
    </subcellularLocation>
</comment>
<dbReference type="AlphaFoldDB" id="A0A9W4UJC8"/>
<comment type="similarity">
    <text evidence="5">Belongs to the SAT4 family.</text>
</comment>
<keyword evidence="10" id="KW-1185">Reference proteome</keyword>
<evidence type="ECO:0000256" key="2">
    <source>
        <dbReference type="ARBA" id="ARBA00022692"/>
    </source>
</evidence>
<dbReference type="Proteomes" id="UP001152607">
    <property type="component" value="Unassembled WGS sequence"/>
</dbReference>
<evidence type="ECO:0000313" key="9">
    <source>
        <dbReference type="EMBL" id="CAI6335951.1"/>
    </source>
</evidence>
<keyword evidence="4 7" id="KW-0472">Membrane</keyword>
<evidence type="ECO:0000256" key="4">
    <source>
        <dbReference type="ARBA" id="ARBA00023136"/>
    </source>
</evidence>
<gene>
    <name evidence="9" type="ORF">PDIGIT_LOCUS9039</name>
</gene>
<feature type="transmembrane region" description="Helical" evidence="7">
    <location>
        <begin position="214"/>
        <end position="234"/>
    </location>
</feature>
<dbReference type="OrthoDB" id="5022096at2759"/>
<organism evidence="9 10">
    <name type="scientific">Periconia digitata</name>
    <dbReference type="NCBI Taxonomy" id="1303443"/>
    <lineage>
        <taxon>Eukaryota</taxon>
        <taxon>Fungi</taxon>
        <taxon>Dikarya</taxon>
        <taxon>Ascomycota</taxon>
        <taxon>Pezizomycotina</taxon>
        <taxon>Dothideomycetes</taxon>
        <taxon>Pleosporomycetidae</taxon>
        <taxon>Pleosporales</taxon>
        <taxon>Massarineae</taxon>
        <taxon>Periconiaceae</taxon>
        <taxon>Periconia</taxon>
    </lineage>
</organism>
<dbReference type="GO" id="GO:0016020">
    <property type="term" value="C:membrane"/>
    <property type="evidence" value="ECO:0007669"/>
    <property type="project" value="UniProtKB-SubCell"/>
</dbReference>
<evidence type="ECO:0000256" key="7">
    <source>
        <dbReference type="SAM" id="Phobius"/>
    </source>
</evidence>
<feature type="compositionally biased region" description="Basic and acidic residues" evidence="6">
    <location>
        <begin position="400"/>
        <end position="413"/>
    </location>
</feature>
<evidence type="ECO:0000256" key="3">
    <source>
        <dbReference type="ARBA" id="ARBA00022989"/>
    </source>
</evidence>
<accession>A0A9W4UJC8</accession>
<reference evidence="9" key="1">
    <citation type="submission" date="2023-01" db="EMBL/GenBank/DDBJ databases">
        <authorList>
            <person name="Van Ghelder C."/>
            <person name="Rancurel C."/>
        </authorList>
    </citation>
    <scope>NUCLEOTIDE SEQUENCE</scope>
    <source>
        <strain evidence="9">CNCM I-4278</strain>
    </source>
</reference>
<feature type="compositionally biased region" description="Basic and acidic residues" evidence="6">
    <location>
        <begin position="320"/>
        <end position="333"/>
    </location>
</feature>
<dbReference type="EMBL" id="CAOQHR010000006">
    <property type="protein sequence ID" value="CAI6335951.1"/>
    <property type="molecule type" value="Genomic_DNA"/>
</dbReference>
<feature type="domain" description="Rhodopsin" evidence="8">
    <location>
        <begin position="37"/>
        <end position="277"/>
    </location>
</feature>
<comment type="caution">
    <text evidence="9">The sequence shown here is derived from an EMBL/GenBank/DDBJ whole genome shotgun (WGS) entry which is preliminary data.</text>
</comment>
<feature type="transmembrane region" description="Helical" evidence="7">
    <location>
        <begin position="20"/>
        <end position="40"/>
    </location>
</feature>
<evidence type="ECO:0000256" key="6">
    <source>
        <dbReference type="SAM" id="MobiDB-lite"/>
    </source>
</evidence>
<proteinExistence type="inferred from homology"/>
<protein>
    <recommendedName>
        <fullName evidence="8">Rhodopsin domain-containing protein</fullName>
    </recommendedName>
</protein>
<dbReference type="InterPro" id="IPR052337">
    <property type="entry name" value="SAT4-like"/>
</dbReference>
<evidence type="ECO:0000256" key="5">
    <source>
        <dbReference type="ARBA" id="ARBA00038359"/>
    </source>
</evidence>
<feature type="transmembrane region" description="Helical" evidence="7">
    <location>
        <begin position="130"/>
        <end position="151"/>
    </location>
</feature>
<feature type="region of interest" description="Disordered" evidence="6">
    <location>
        <begin position="284"/>
        <end position="413"/>
    </location>
</feature>